<name>A0A7W9WZM5_9BURK</name>
<gene>
    <name evidence="1" type="ORF">HD842_001901</name>
</gene>
<dbReference type="AlphaFoldDB" id="A0A7W9WZM5"/>
<reference evidence="1 2" key="1">
    <citation type="submission" date="2020-08" db="EMBL/GenBank/DDBJ databases">
        <title>The Agave Microbiome: Exploring the role of microbial communities in plant adaptations to desert environments.</title>
        <authorList>
            <person name="Partida-Martinez L.P."/>
        </authorList>
    </citation>
    <scope>NUCLEOTIDE SEQUENCE [LARGE SCALE GENOMIC DNA]</scope>
    <source>
        <strain evidence="1 2">AT3.2</strain>
    </source>
</reference>
<evidence type="ECO:0000313" key="1">
    <source>
        <dbReference type="EMBL" id="MBB6133759.1"/>
    </source>
</evidence>
<proteinExistence type="predicted"/>
<evidence type="ECO:0000313" key="2">
    <source>
        <dbReference type="Proteomes" id="UP000540787"/>
    </source>
</evidence>
<dbReference type="Proteomes" id="UP000540787">
    <property type="component" value="Unassembled WGS sequence"/>
</dbReference>
<protein>
    <submittedName>
        <fullName evidence="1">Uncharacterized protein</fullName>
    </submittedName>
</protein>
<keyword evidence="2" id="KW-1185">Reference proteome</keyword>
<dbReference type="EMBL" id="JACHBX010000002">
    <property type="protein sequence ID" value="MBB6133759.1"/>
    <property type="molecule type" value="Genomic_DNA"/>
</dbReference>
<comment type="caution">
    <text evidence="1">The sequence shown here is derived from an EMBL/GenBank/DDBJ whole genome shotgun (WGS) entry which is preliminary data.</text>
</comment>
<organism evidence="1 2">
    <name type="scientific">Massilia aurea</name>
    <dbReference type="NCBI Taxonomy" id="373040"/>
    <lineage>
        <taxon>Bacteria</taxon>
        <taxon>Pseudomonadati</taxon>
        <taxon>Pseudomonadota</taxon>
        <taxon>Betaproteobacteria</taxon>
        <taxon>Burkholderiales</taxon>
        <taxon>Oxalobacteraceae</taxon>
        <taxon>Telluria group</taxon>
        <taxon>Massilia</taxon>
    </lineage>
</organism>
<accession>A0A7W9WZM5</accession>
<sequence length="41" mass="4494">MGGVACMSADRGALLDVHGKRYNRDDTIQPDEGVPWNMLTC</sequence>